<dbReference type="RefSeq" id="WP_057934122.1">
    <property type="nucleotide sequence ID" value="NZ_LMZQ01000021.1"/>
</dbReference>
<proteinExistence type="predicted"/>
<organism evidence="3 4">
    <name type="scientific">Pedobacter ginsenosidimutans</name>
    <dbReference type="NCBI Taxonomy" id="687842"/>
    <lineage>
        <taxon>Bacteria</taxon>
        <taxon>Pseudomonadati</taxon>
        <taxon>Bacteroidota</taxon>
        <taxon>Sphingobacteriia</taxon>
        <taxon>Sphingobacteriales</taxon>
        <taxon>Sphingobacteriaceae</taxon>
        <taxon>Pedobacter</taxon>
    </lineage>
</organism>
<dbReference type="Proteomes" id="UP000051950">
    <property type="component" value="Unassembled WGS sequence"/>
</dbReference>
<evidence type="ECO:0000256" key="1">
    <source>
        <dbReference type="SAM" id="Phobius"/>
    </source>
</evidence>
<evidence type="ECO:0000259" key="2">
    <source>
        <dbReference type="SMART" id="SM01321"/>
    </source>
</evidence>
<keyword evidence="4" id="KW-1185">Reference proteome</keyword>
<gene>
    <name evidence="3" type="ORF">ASU31_20470</name>
</gene>
<dbReference type="InterPro" id="IPR052715">
    <property type="entry name" value="RAYT_transposase"/>
</dbReference>
<evidence type="ECO:0000313" key="4">
    <source>
        <dbReference type="Proteomes" id="UP000051950"/>
    </source>
</evidence>
<dbReference type="EMBL" id="LMZQ01000021">
    <property type="protein sequence ID" value="KRT14243.1"/>
    <property type="molecule type" value="Genomic_DNA"/>
</dbReference>
<keyword evidence="1" id="KW-0472">Membrane</keyword>
<dbReference type="NCBIfam" id="NF047646">
    <property type="entry name" value="REP_Tyr_transpos"/>
    <property type="match status" value="1"/>
</dbReference>
<accession>A0A0T5VK37</accession>
<reference evidence="3 4" key="1">
    <citation type="submission" date="2015-11" db="EMBL/GenBank/DDBJ databases">
        <title>Sequence of Pedobacter ginsenosidimutans.</title>
        <authorList>
            <person name="Carson E."/>
            <person name="Keyser V."/>
            <person name="Newman J."/>
            <person name="Miller J."/>
        </authorList>
    </citation>
    <scope>NUCLEOTIDE SEQUENCE [LARGE SCALE GENOMIC DNA]</scope>
    <source>
        <strain evidence="3 4">KACC 14530</strain>
    </source>
</reference>
<dbReference type="Gene3D" id="3.30.70.1290">
    <property type="entry name" value="Transposase IS200-like"/>
    <property type="match status" value="1"/>
</dbReference>
<dbReference type="InterPro" id="IPR002686">
    <property type="entry name" value="Transposase_17"/>
</dbReference>
<name>A0A0T5VK37_9SPHI</name>
<dbReference type="GO" id="GO:0043565">
    <property type="term" value="F:sequence-specific DNA binding"/>
    <property type="evidence" value="ECO:0007669"/>
    <property type="project" value="TreeGrafter"/>
</dbReference>
<keyword evidence="1" id="KW-1133">Transmembrane helix</keyword>
<dbReference type="GO" id="GO:0006313">
    <property type="term" value="P:DNA transposition"/>
    <property type="evidence" value="ECO:0007669"/>
    <property type="project" value="InterPro"/>
</dbReference>
<feature type="transmembrane region" description="Helical" evidence="1">
    <location>
        <begin position="12"/>
        <end position="32"/>
    </location>
</feature>
<dbReference type="GO" id="GO:0004803">
    <property type="term" value="F:transposase activity"/>
    <property type="evidence" value="ECO:0007669"/>
    <property type="project" value="InterPro"/>
</dbReference>
<dbReference type="Pfam" id="PF01797">
    <property type="entry name" value="Y1_Tnp"/>
    <property type="match status" value="1"/>
</dbReference>
<dbReference type="STRING" id="687842.ASU31_20470"/>
<dbReference type="SMART" id="SM01321">
    <property type="entry name" value="Y1_Tnp"/>
    <property type="match status" value="1"/>
</dbReference>
<comment type="caution">
    <text evidence="3">The sequence shown here is derived from an EMBL/GenBank/DDBJ whole genome shotgun (WGS) entry which is preliminary data.</text>
</comment>
<dbReference type="PANTHER" id="PTHR36966">
    <property type="entry name" value="REP-ASSOCIATED TYROSINE TRANSPOSASE"/>
    <property type="match status" value="1"/>
</dbReference>
<keyword evidence="1" id="KW-0812">Transmembrane</keyword>
<protein>
    <submittedName>
        <fullName evidence="3">Transposase</fullName>
    </submittedName>
</protein>
<dbReference type="PANTHER" id="PTHR36966:SF1">
    <property type="entry name" value="REP-ASSOCIATED TYROSINE TRANSPOSASE"/>
    <property type="match status" value="1"/>
</dbReference>
<dbReference type="OrthoDB" id="9788881at2"/>
<dbReference type="InterPro" id="IPR036515">
    <property type="entry name" value="Transposase_17_sf"/>
</dbReference>
<sequence length="184" mass="21691">MSTKYKFHEPTAIYFISFAVVGWIDVFTRTVYRDLLLESLSYCRKEKGLNLHAWIIMSNHVHLIISSKEGYLLPNIMRDLKKYSSYRILKEIRENTMESRKEWMLYLFSKAGQQNSNNKNFQFWRQDNHPIELDPHLNMFEERIDYLHNNPVEAGLVANAADYLYSSAIDYEGGKGLIDIDVLI</sequence>
<evidence type="ECO:0000313" key="3">
    <source>
        <dbReference type="EMBL" id="KRT14243.1"/>
    </source>
</evidence>
<dbReference type="SUPFAM" id="SSF143422">
    <property type="entry name" value="Transposase IS200-like"/>
    <property type="match status" value="1"/>
</dbReference>
<dbReference type="AlphaFoldDB" id="A0A0T5VK37"/>
<feature type="domain" description="Transposase IS200-like" evidence="2">
    <location>
        <begin position="9"/>
        <end position="115"/>
    </location>
</feature>